<reference evidence="1" key="1">
    <citation type="journal article" date="2019" name="bioRxiv">
        <title>The Genome of the Zebra Mussel, Dreissena polymorpha: A Resource for Invasive Species Research.</title>
        <authorList>
            <person name="McCartney M.A."/>
            <person name="Auch B."/>
            <person name="Kono T."/>
            <person name="Mallez S."/>
            <person name="Zhang Y."/>
            <person name="Obille A."/>
            <person name="Becker A."/>
            <person name="Abrahante J.E."/>
            <person name="Garbe J."/>
            <person name="Badalamenti J.P."/>
            <person name="Herman A."/>
            <person name="Mangelson H."/>
            <person name="Liachko I."/>
            <person name="Sullivan S."/>
            <person name="Sone E.D."/>
            <person name="Koren S."/>
            <person name="Silverstein K.A.T."/>
            <person name="Beckman K.B."/>
            <person name="Gohl D.M."/>
        </authorList>
    </citation>
    <scope>NUCLEOTIDE SEQUENCE</scope>
    <source>
        <strain evidence="1">Duluth1</strain>
        <tissue evidence="1">Whole animal</tissue>
    </source>
</reference>
<dbReference type="EMBL" id="JAIWYP010000005">
    <property type="protein sequence ID" value="KAH3821440.1"/>
    <property type="molecule type" value="Genomic_DNA"/>
</dbReference>
<reference evidence="1" key="2">
    <citation type="submission" date="2020-11" db="EMBL/GenBank/DDBJ databases">
        <authorList>
            <person name="McCartney M.A."/>
            <person name="Auch B."/>
            <person name="Kono T."/>
            <person name="Mallez S."/>
            <person name="Becker A."/>
            <person name="Gohl D.M."/>
            <person name="Silverstein K.A.T."/>
            <person name="Koren S."/>
            <person name="Bechman K.B."/>
            <person name="Herman A."/>
            <person name="Abrahante J.E."/>
            <person name="Garbe J."/>
        </authorList>
    </citation>
    <scope>NUCLEOTIDE SEQUENCE</scope>
    <source>
        <strain evidence="1">Duluth1</strain>
        <tissue evidence="1">Whole animal</tissue>
    </source>
</reference>
<evidence type="ECO:0000313" key="1">
    <source>
        <dbReference type="EMBL" id="KAH3821440.1"/>
    </source>
</evidence>
<evidence type="ECO:0000313" key="2">
    <source>
        <dbReference type="Proteomes" id="UP000828390"/>
    </source>
</evidence>
<proteinExistence type="predicted"/>
<protein>
    <submittedName>
        <fullName evidence="1">Uncharacterized protein</fullName>
    </submittedName>
</protein>
<dbReference type="Proteomes" id="UP000828390">
    <property type="component" value="Unassembled WGS sequence"/>
</dbReference>
<comment type="caution">
    <text evidence="1">The sequence shown here is derived from an EMBL/GenBank/DDBJ whole genome shotgun (WGS) entry which is preliminary data.</text>
</comment>
<keyword evidence="2" id="KW-1185">Reference proteome</keyword>
<name>A0A9D4GQV7_DREPO</name>
<dbReference type="AlphaFoldDB" id="A0A9D4GQV7"/>
<sequence>MYGDRTRNRARLLLLAISPNKLPLNRSVTESNPSRCCLVMSPHEQRYVLLFLCVVDVNKMTSTQSTGLLSVTPNLDVAVQIVTALTELCND</sequence>
<gene>
    <name evidence="1" type="ORF">DPMN_123204</name>
</gene>
<organism evidence="1 2">
    <name type="scientific">Dreissena polymorpha</name>
    <name type="common">Zebra mussel</name>
    <name type="synonym">Mytilus polymorpha</name>
    <dbReference type="NCBI Taxonomy" id="45954"/>
    <lineage>
        <taxon>Eukaryota</taxon>
        <taxon>Metazoa</taxon>
        <taxon>Spiralia</taxon>
        <taxon>Lophotrochozoa</taxon>
        <taxon>Mollusca</taxon>
        <taxon>Bivalvia</taxon>
        <taxon>Autobranchia</taxon>
        <taxon>Heteroconchia</taxon>
        <taxon>Euheterodonta</taxon>
        <taxon>Imparidentia</taxon>
        <taxon>Neoheterodontei</taxon>
        <taxon>Myida</taxon>
        <taxon>Dreissenoidea</taxon>
        <taxon>Dreissenidae</taxon>
        <taxon>Dreissena</taxon>
    </lineage>
</organism>
<accession>A0A9D4GQV7</accession>